<dbReference type="Proteomes" id="UP001461960">
    <property type="component" value="Unassembled WGS sequence"/>
</dbReference>
<evidence type="ECO:0000256" key="6">
    <source>
        <dbReference type="ARBA" id="ARBA00022989"/>
    </source>
</evidence>
<dbReference type="PROSITE" id="PS51354">
    <property type="entry name" value="GLUTAREDOXIN_2"/>
    <property type="match status" value="1"/>
</dbReference>
<feature type="domain" description="Methylamine utilisation protein MauE" evidence="9">
    <location>
        <begin position="157"/>
        <end position="282"/>
    </location>
</feature>
<dbReference type="Pfam" id="PF07291">
    <property type="entry name" value="MauE"/>
    <property type="match status" value="1"/>
</dbReference>
<dbReference type="Gene3D" id="3.40.30.10">
    <property type="entry name" value="Glutaredoxin"/>
    <property type="match status" value="1"/>
</dbReference>
<evidence type="ECO:0000256" key="2">
    <source>
        <dbReference type="ARBA" id="ARBA00004141"/>
    </source>
</evidence>
<keyword evidence="6 8" id="KW-1133">Transmembrane helix</keyword>
<evidence type="ECO:0000256" key="7">
    <source>
        <dbReference type="ARBA" id="ARBA00023136"/>
    </source>
</evidence>
<keyword evidence="5 8" id="KW-0812">Transmembrane</keyword>
<dbReference type="RefSeq" id="WP_299218170.1">
    <property type="nucleotide sequence ID" value="NZ_JBDGHN010000005.1"/>
</dbReference>
<comment type="function">
    <text evidence="1">May be specifically involved in the processing, transport, and/or maturation of the MADH beta-subunit.</text>
</comment>
<evidence type="ECO:0000256" key="5">
    <source>
        <dbReference type="ARBA" id="ARBA00022692"/>
    </source>
</evidence>
<proteinExistence type="predicted"/>
<dbReference type="EMBL" id="JBDGHN010000005">
    <property type="protein sequence ID" value="MEN2752120.1"/>
    <property type="molecule type" value="Genomic_DNA"/>
</dbReference>
<organism evidence="10 11">
    <name type="scientific">Psychrobacter saeujeotis</name>
    <dbReference type="NCBI Taxonomy" id="3143436"/>
    <lineage>
        <taxon>Bacteria</taxon>
        <taxon>Pseudomonadati</taxon>
        <taxon>Pseudomonadota</taxon>
        <taxon>Gammaproteobacteria</taxon>
        <taxon>Moraxellales</taxon>
        <taxon>Moraxellaceae</taxon>
        <taxon>Psychrobacter</taxon>
    </lineage>
</organism>
<name>A0ABU9X9M8_9GAMM</name>
<keyword evidence="7 8" id="KW-0472">Membrane</keyword>
<comment type="subcellular location">
    <subcellularLocation>
        <location evidence="2">Membrane</location>
        <topology evidence="2">Multi-pass membrane protein</topology>
    </subcellularLocation>
</comment>
<comment type="caution">
    <text evidence="10">The sequence shown here is derived from an EMBL/GenBank/DDBJ whole genome shotgun (WGS) entry which is preliminary data.</text>
</comment>
<dbReference type="InterPro" id="IPR009908">
    <property type="entry name" value="Methylamine_util_MauE"/>
</dbReference>
<evidence type="ECO:0000313" key="11">
    <source>
        <dbReference type="Proteomes" id="UP001461960"/>
    </source>
</evidence>
<reference evidence="10 11" key="1">
    <citation type="submission" date="2024-05" db="EMBL/GenBank/DDBJ databases">
        <authorList>
            <person name="Kim H.-Y."/>
            <person name="Kim E."/>
            <person name="Cai Y."/>
            <person name="Yang S.-M."/>
            <person name="Lee W."/>
        </authorList>
    </citation>
    <scope>NUCLEOTIDE SEQUENCE [LARGE SCALE GENOMIC DNA]</scope>
    <source>
        <strain evidence="10 11">FBL11</strain>
    </source>
</reference>
<comment type="pathway">
    <text evidence="3">One-carbon metabolism; methylamine degradation.</text>
</comment>
<dbReference type="SUPFAM" id="SSF52833">
    <property type="entry name" value="Thioredoxin-like"/>
    <property type="match status" value="1"/>
</dbReference>
<gene>
    <name evidence="10" type="ORF">AAIR29_10800</name>
</gene>
<protein>
    <recommendedName>
        <fullName evidence="4">Methylamine utilization protein MauE</fullName>
    </recommendedName>
</protein>
<evidence type="ECO:0000256" key="4">
    <source>
        <dbReference type="ARBA" id="ARBA00019078"/>
    </source>
</evidence>
<evidence type="ECO:0000256" key="8">
    <source>
        <dbReference type="SAM" id="Phobius"/>
    </source>
</evidence>
<evidence type="ECO:0000256" key="3">
    <source>
        <dbReference type="ARBA" id="ARBA00004856"/>
    </source>
</evidence>
<evidence type="ECO:0000259" key="9">
    <source>
        <dbReference type="Pfam" id="PF07291"/>
    </source>
</evidence>
<accession>A0ABU9X9M8</accession>
<feature type="transmembrane region" description="Helical" evidence="8">
    <location>
        <begin position="222"/>
        <end position="244"/>
    </location>
</feature>
<dbReference type="InterPro" id="IPR036249">
    <property type="entry name" value="Thioredoxin-like_sf"/>
</dbReference>
<keyword evidence="11" id="KW-1185">Reference proteome</keyword>
<evidence type="ECO:0000256" key="1">
    <source>
        <dbReference type="ARBA" id="ARBA00003475"/>
    </source>
</evidence>
<sequence length="287" mass="31301">MPADNDNNNDAEKTNTNSISQDKLDFLINKLPGEHVDGDGKRAIIFRMVMEDHLCPFGLKSIDALKHAGYDITDRHITNQDENTLVKETLGVKTTPQTFIDGKRIGGNDELQVFLGNAEPTDEDDTTYAPIIAIFSVTALMSLALCWALSVSILSMQALMWFVALSMGVLAIKKLEDLESFTTGFLGYDLLARRVVRYGYVYPFLEAFAGIAMLADQPWLNPIAGIVALTIGLIGGVSVIKAVYIDKRELKCACVGGDSNVPLGAISLTENVMMVGMGSYMLIRALL</sequence>
<evidence type="ECO:0000313" key="10">
    <source>
        <dbReference type="EMBL" id="MEN2752120.1"/>
    </source>
</evidence>